<dbReference type="Proteomes" id="UP000821845">
    <property type="component" value="Chromosome 10"/>
</dbReference>
<protein>
    <submittedName>
        <fullName evidence="1">Uncharacterized protein</fullName>
    </submittedName>
</protein>
<gene>
    <name evidence="1" type="ORF">HPB50_001879</name>
</gene>
<dbReference type="EMBL" id="CM023490">
    <property type="protein sequence ID" value="KAH6942218.1"/>
    <property type="molecule type" value="Genomic_DNA"/>
</dbReference>
<accession>A0ACB7T5J6</accession>
<sequence length="225" mass="25517">MPAGCSAPRDMTSYQPPHRLLLADGMADGKLARRRRTGPFWQTTAAKSVTCCTARQLTTLPGLFQLTNKGGSKNSREQRYDAEKRVRLSKAINQLALTTQLLVCTLKRRPVLTAYYKIPSKIVIKTNCRRTVHTIHLFRHGRCEDDKSSKVQGEEVHHRRDVALRTRERRTEDEGPTSEKRRQCFSPANSQKTYLVAYRNNGLNEDVEDDLLRSPGTHQGGGWNA</sequence>
<proteinExistence type="predicted"/>
<name>A0ACB7T5J6_HYAAI</name>
<organism evidence="1 2">
    <name type="scientific">Hyalomma asiaticum</name>
    <name type="common">Tick</name>
    <dbReference type="NCBI Taxonomy" id="266040"/>
    <lineage>
        <taxon>Eukaryota</taxon>
        <taxon>Metazoa</taxon>
        <taxon>Ecdysozoa</taxon>
        <taxon>Arthropoda</taxon>
        <taxon>Chelicerata</taxon>
        <taxon>Arachnida</taxon>
        <taxon>Acari</taxon>
        <taxon>Parasitiformes</taxon>
        <taxon>Ixodida</taxon>
        <taxon>Ixodoidea</taxon>
        <taxon>Ixodidae</taxon>
        <taxon>Hyalomminae</taxon>
        <taxon>Hyalomma</taxon>
    </lineage>
</organism>
<reference evidence="1" key="1">
    <citation type="submission" date="2020-05" db="EMBL/GenBank/DDBJ databases">
        <title>Large-scale comparative analyses of tick genomes elucidate their genetic diversity and vector capacities.</title>
        <authorList>
            <person name="Jia N."/>
            <person name="Wang J."/>
            <person name="Shi W."/>
            <person name="Du L."/>
            <person name="Sun Y."/>
            <person name="Zhan W."/>
            <person name="Jiang J."/>
            <person name="Wang Q."/>
            <person name="Zhang B."/>
            <person name="Ji P."/>
            <person name="Sakyi L.B."/>
            <person name="Cui X."/>
            <person name="Yuan T."/>
            <person name="Jiang B."/>
            <person name="Yang W."/>
            <person name="Lam T.T.-Y."/>
            <person name="Chang Q."/>
            <person name="Ding S."/>
            <person name="Wang X."/>
            <person name="Zhu J."/>
            <person name="Ruan X."/>
            <person name="Zhao L."/>
            <person name="Wei J."/>
            <person name="Que T."/>
            <person name="Du C."/>
            <person name="Cheng J."/>
            <person name="Dai P."/>
            <person name="Han X."/>
            <person name="Huang E."/>
            <person name="Gao Y."/>
            <person name="Liu J."/>
            <person name="Shao H."/>
            <person name="Ye R."/>
            <person name="Li L."/>
            <person name="Wei W."/>
            <person name="Wang X."/>
            <person name="Wang C."/>
            <person name="Yang T."/>
            <person name="Huo Q."/>
            <person name="Li W."/>
            <person name="Guo W."/>
            <person name="Chen H."/>
            <person name="Zhou L."/>
            <person name="Ni X."/>
            <person name="Tian J."/>
            <person name="Zhou Y."/>
            <person name="Sheng Y."/>
            <person name="Liu T."/>
            <person name="Pan Y."/>
            <person name="Xia L."/>
            <person name="Li J."/>
            <person name="Zhao F."/>
            <person name="Cao W."/>
        </authorList>
    </citation>
    <scope>NUCLEOTIDE SEQUENCE</scope>
    <source>
        <strain evidence="1">Hyas-2018</strain>
    </source>
</reference>
<evidence type="ECO:0000313" key="2">
    <source>
        <dbReference type="Proteomes" id="UP000821845"/>
    </source>
</evidence>
<evidence type="ECO:0000313" key="1">
    <source>
        <dbReference type="EMBL" id="KAH6942218.1"/>
    </source>
</evidence>
<comment type="caution">
    <text evidence="1">The sequence shown here is derived from an EMBL/GenBank/DDBJ whole genome shotgun (WGS) entry which is preliminary data.</text>
</comment>
<keyword evidence="2" id="KW-1185">Reference proteome</keyword>